<reference evidence="3" key="1">
    <citation type="journal article" date="2002" name="Science">
        <title>The draft genome of Ciona intestinalis: insights into chordate and vertebrate origins.</title>
        <authorList>
            <person name="Dehal P."/>
            <person name="Satou Y."/>
            <person name="Campbell R.K."/>
            <person name="Chapman J."/>
            <person name="Degnan B."/>
            <person name="De Tomaso A."/>
            <person name="Davidson B."/>
            <person name="Di Gregorio A."/>
            <person name="Gelpke M."/>
            <person name="Goodstein D.M."/>
            <person name="Harafuji N."/>
            <person name="Hastings K.E."/>
            <person name="Ho I."/>
            <person name="Hotta K."/>
            <person name="Huang W."/>
            <person name="Kawashima T."/>
            <person name="Lemaire P."/>
            <person name="Martinez D."/>
            <person name="Meinertzhagen I.A."/>
            <person name="Necula S."/>
            <person name="Nonaka M."/>
            <person name="Putnam N."/>
            <person name="Rash S."/>
            <person name="Saiga H."/>
            <person name="Satake M."/>
            <person name="Terry A."/>
            <person name="Yamada L."/>
            <person name="Wang H.G."/>
            <person name="Awazu S."/>
            <person name="Azumi K."/>
            <person name="Boore J."/>
            <person name="Branno M."/>
            <person name="Chin-Bow S."/>
            <person name="DeSantis R."/>
            <person name="Doyle S."/>
            <person name="Francino P."/>
            <person name="Keys D.N."/>
            <person name="Haga S."/>
            <person name="Hayashi H."/>
            <person name="Hino K."/>
            <person name="Imai K.S."/>
            <person name="Inaba K."/>
            <person name="Kano S."/>
            <person name="Kobayashi K."/>
            <person name="Kobayashi M."/>
            <person name="Lee B.I."/>
            <person name="Makabe K.W."/>
            <person name="Manohar C."/>
            <person name="Matassi G."/>
            <person name="Medina M."/>
            <person name="Mochizuki Y."/>
            <person name="Mount S."/>
            <person name="Morishita T."/>
            <person name="Miura S."/>
            <person name="Nakayama A."/>
            <person name="Nishizaka S."/>
            <person name="Nomoto H."/>
            <person name="Ohta F."/>
            <person name="Oishi K."/>
            <person name="Rigoutsos I."/>
            <person name="Sano M."/>
            <person name="Sasaki A."/>
            <person name="Sasakura Y."/>
            <person name="Shoguchi E."/>
            <person name="Shin-i T."/>
            <person name="Spagnuolo A."/>
            <person name="Stainier D."/>
            <person name="Suzuki M.M."/>
            <person name="Tassy O."/>
            <person name="Takatori N."/>
            <person name="Tokuoka M."/>
            <person name="Yagi K."/>
            <person name="Yoshizaki F."/>
            <person name="Wada S."/>
            <person name="Zhang C."/>
            <person name="Hyatt P.D."/>
            <person name="Larimer F."/>
            <person name="Detter C."/>
            <person name="Doggett N."/>
            <person name="Glavina T."/>
            <person name="Hawkins T."/>
            <person name="Richardson P."/>
            <person name="Lucas S."/>
            <person name="Kohara Y."/>
            <person name="Levine M."/>
            <person name="Satoh N."/>
            <person name="Rokhsar D.S."/>
        </authorList>
    </citation>
    <scope>NUCLEOTIDE SEQUENCE [LARGE SCALE GENOMIC DNA]</scope>
</reference>
<feature type="region of interest" description="Disordered" evidence="1">
    <location>
        <begin position="1"/>
        <end position="93"/>
    </location>
</feature>
<name>F6Z9B8_CIOIN</name>
<sequence length="225" mass="25076">MDQYRDGRYRQPGVADRTPPMPNTLSVRSSMPTYSQGGSRQTWNSSNQYDSSSYSEGYYPNQQSAKPESQWQEGPKSARPVVPPEVKELMKSLNLSPSDLQKLSQLPDNQLSVDNLARAIGNLKQQKENPHKEQQQAAAAGMRSRQPQTSYNRDSSYNSQSILGAAPAGYSGRYSDSSPNPTLRNKVGGIKVTVKSVAPSPKRDQQMNYGDRSYRKADTYYPDQS</sequence>
<proteinExistence type="predicted"/>
<reference evidence="2" key="2">
    <citation type="submission" date="2025-08" db="UniProtKB">
        <authorList>
            <consortium name="Ensembl"/>
        </authorList>
    </citation>
    <scope>IDENTIFICATION</scope>
</reference>
<dbReference type="InParanoid" id="F6Z9B8"/>
<dbReference type="Ensembl" id="ENSCINT00000011142.3">
    <property type="protein sequence ID" value="ENSCINP00000011142.3"/>
    <property type="gene ID" value="ENSCING00000005412.3"/>
</dbReference>
<feature type="compositionally biased region" description="Basic and acidic residues" evidence="1">
    <location>
        <begin position="125"/>
        <end position="134"/>
    </location>
</feature>
<feature type="compositionally biased region" description="Polar residues" evidence="1">
    <location>
        <begin position="60"/>
        <end position="72"/>
    </location>
</feature>
<dbReference type="HOGENOM" id="CLU_1232293_0_0_1"/>
<keyword evidence="3" id="KW-1185">Reference proteome</keyword>
<evidence type="ECO:0000313" key="3">
    <source>
        <dbReference type="Proteomes" id="UP000008144"/>
    </source>
</evidence>
<feature type="region of interest" description="Disordered" evidence="1">
    <location>
        <begin position="117"/>
        <end position="225"/>
    </location>
</feature>
<accession>F6Z9B8</accession>
<dbReference type="GeneTree" id="ENSGT00530000066781"/>
<feature type="compositionally biased region" description="Polar residues" evidence="1">
    <location>
        <begin position="145"/>
        <end position="162"/>
    </location>
</feature>
<dbReference type="AlphaFoldDB" id="F6Z9B8"/>
<evidence type="ECO:0000313" key="2">
    <source>
        <dbReference type="Ensembl" id="ENSCINP00000011142.3"/>
    </source>
</evidence>
<feature type="compositionally biased region" description="Polar residues" evidence="1">
    <location>
        <begin position="23"/>
        <end position="43"/>
    </location>
</feature>
<dbReference type="Proteomes" id="UP000008144">
    <property type="component" value="Unassembled WGS sequence"/>
</dbReference>
<protein>
    <submittedName>
        <fullName evidence="2">Uncharacterized protein</fullName>
    </submittedName>
</protein>
<feature type="compositionally biased region" description="Polar residues" evidence="1">
    <location>
        <begin position="174"/>
        <end position="183"/>
    </location>
</feature>
<organism evidence="2 3">
    <name type="scientific">Ciona intestinalis</name>
    <name type="common">Transparent sea squirt</name>
    <name type="synonym">Ascidia intestinalis</name>
    <dbReference type="NCBI Taxonomy" id="7719"/>
    <lineage>
        <taxon>Eukaryota</taxon>
        <taxon>Metazoa</taxon>
        <taxon>Chordata</taxon>
        <taxon>Tunicata</taxon>
        <taxon>Ascidiacea</taxon>
        <taxon>Phlebobranchia</taxon>
        <taxon>Cionidae</taxon>
        <taxon>Ciona</taxon>
    </lineage>
</organism>
<reference evidence="2" key="3">
    <citation type="submission" date="2025-09" db="UniProtKB">
        <authorList>
            <consortium name="Ensembl"/>
        </authorList>
    </citation>
    <scope>IDENTIFICATION</scope>
</reference>
<feature type="compositionally biased region" description="Low complexity" evidence="1">
    <location>
        <begin position="44"/>
        <end position="55"/>
    </location>
</feature>
<evidence type="ECO:0000256" key="1">
    <source>
        <dbReference type="SAM" id="MobiDB-lite"/>
    </source>
</evidence>